<protein>
    <submittedName>
        <fullName evidence="1">Uncharacterized protein</fullName>
    </submittedName>
</protein>
<evidence type="ECO:0000313" key="1">
    <source>
        <dbReference type="EMBL" id="NSB13208.1"/>
    </source>
</evidence>
<dbReference type="EMBL" id="JABTDW010000001">
    <property type="protein sequence ID" value="NSB13208.1"/>
    <property type="molecule type" value="Genomic_DNA"/>
</dbReference>
<organism evidence="1 2">
    <name type="scientific">Clostridium beijerinckii</name>
    <name type="common">Clostridium MP</name>
    <dbReference type="NCBI Taxonomy" id="1520"/>
    <lineage>
        <taxon>Bacteria</taxon>
        <taxon>Bacillati</taxon>
        <taxon>Bacillota</taxon>
        <taxon>Clostridia</taxon>
        <taxon>Eubacteriales</taxon>
        <taxon>Clostridiaceae</taxon>
        <taxon>Clostridium</taxon>
    </lineage>
</organism>
<accession>A0AAE5LPB2</accession>
<dbReference type="AlphaFoldDB" id="A0AAE5LPB2"/>
<reference evidence="1" key="1">
    <citation type="submission" date="2020-06" db="EMBL/GenBank/DDBJ databases">
        <title>Genomic insights into acetone-butanol-ethanol (ABE) fermentation by sequencing solventogenic clostridia strains.</title>
        <authorList>
            <person name="Brown S."/>
        </authorList>
    </citation>
    <scope>NUCLEOTIDE SEQUENCE</scope>
    <source>
        <strain evidence="1">DJ123</strain>
    </source>
</reference>
<sequence length="54" mass="6199">MEKKIDLFETWIKSFSKVSSMTSLGGIDIELSPIDIYDICSLLRSIKQKVKHIL</sequence>
<dbReference type="RefSeq" id="WP_173715273.1">
    <property type="nucleotide sequence ID" value="NZ_JABTDW010000001.1"/>
</dbReference>
<dbReference type="Proteomes" id="UP000822184">
    <property type="component" value="Unassembled WGS sequence"/>
</dbReference>
<proteinExistence type="predicted"/>
<gene>
    <name evidence="1" type="ORF">BCD95_001467</name>
</gene>
<evidence type="ECO:0000313" key="2">
    <source>
        <dbReference type="Proteomes" id="UP000822184"/>
    </source>
</evidence>
<comment type="caution">
    <text evidence="1">The sequence shown here is derived from an EMBL/GenBank/DDBJ whole genome shotgun (WGS) entry which is preliminary data.</text>
</comment>
<name>A0AAE5LPB2_CLOBE</name>